<sequence length="579" mass="66533">MGLYKRLLSRSTIAASIAVLSVFQVYYYYHSVHRPAHGSNSAARFLDEFTTSFEFASDDKGQQGPTARSSQGRRRKTKQSAPDPHQHQPKQESDSEPEIKLLLSPKELEWVKRRGDLFESWYNDKAVIIHRNSNPLVKKVIEGRVFPTSTLQDRNQPTPADFSFSTFDSGTTTTVSAKHATKHFRSIEVKSVYVDDEGPWLDFVIIGNPKCGTSTLMANLGHLAPMPVKDVCSGPGKTLRLAYQEWPTAHAENLTQSIVDNNTLLRGSKCPRHISDWMIKAFAANFQKTKFIVGIRHPVLWFNSFWRMMTGGNPYRMMNPCPCLIDERTGKRHCPDQPDLKCFTDCPDKQYFCLHRARMHLPLARLGKTPLTEEERSWLSPQDADGGHRLHAWNISNPIFLYDQTQMKEDSYWSELADFLRVSHIPNTRYHGSKGREQSHKSLCDPEYDVFRSVMMPYSYEMSVWLLNYLVPVARDPSRHDVIIPNIDEFVEVVETYKEDPCNRLIRNDANGAYILNPKLKELILPPPRPSVIMHRQVLAKKRRDEDSEGLTNELVPRKLPKRRKAVTAIHQEQQSDDE</sequence>
<keyword evidence="4" id="KW-1185">Reference proteome</keyword>
<keyword evidence="2" id="KW-1133">Transmembrane helix</keyword>
<organism evidence="3 4">
    <name type="scientific">Nitzschia inconspicua</name>
    <dbReference type="NCBI Taxonomy" id="303405"/>
    <lineage>
        <taxon>Eukaryota</taxon>
        <taxon>Sar</taxon>
        <taxon>Stramenopiles</taxon>
        <taxon>Ochrophyta</taxon>
        <taxon>Bacillariophyta</taxon>
        <taxon>Bacillariophyceae</taxon>
        <taxon>Bacillariophycidae</taxon>
        <taxon>Bacillariales</taxon>
        <taxon>Bacillariaceae</taxon>
        <taxon>Nitzschia</taxon>
    </lineage>
</organism>
<feature type="region of interest" description="Disordered" evidence="1">
    <location>
        <begin position="542"/>
        <end position="579"/>
    </location>
</feature>
<name>A0A9K3LB51_9STRA</name>
<dbReference type="AlphaFoldDB" id="A0A9K3LB51"/>
<feature type="transmembrane region" description="Helical" evidence="2">
    <location>
        <begin position="12"/>
        <end position="29"/>
    </location>
</feature>
<evidence type="ECO:0000313" key="3">
    <source>
        <dbReference type="EMBL" id="KAG7358957.1"/>
    </source>
</evidence>
<protein>
    <recommendedName>
        <fullName evidence="5">Sulfotransferase domain-containing protein</fullName>
    </recommendedName>
</protein>
<gene>
    <name evidence="3" type="ORF">IV203_015546</name>
</gene>
<reference evidence="3" key="1">
    <citation type="journal article" date="2021" name="Sci. Rep.">
        <title>Diploid genomic architecture of Nitzschia inconspicua, an elite biomass production diatom.</title>
        <authorList>
            <person name="Oliver A."/>
            <person name="Podell S."/>
            <person name="Pinowska A."/>
            <person name="Traller J.C."/>
            <person name="Smith S.R."/>
            <person name="McClure R."/>
            <person name="Beliaev A."/>
            <person name="Bohutskyi P."/>
            <person name="Hill E.A."/>
            <person name="Rabines A."/>
            <person name="Zheng H."/>
            <person name="Allen L.Z."/>
            <person name="Kuo A."/>
            <person name="Grigoriev I.V."/>
            <person name="Allen A.E."/>
            <person name="Hazlebeck D."/>
            <person name="Allen E.E."/>
        </authorList>
    </citation>
    <scope>NUCLEOTIDE SEQUENCE</scope>
    <source>
        <strain evidence="3">Hildebrandi</strain>
    </source>
</reference>
<proteinExistence type="predicted"/>
<accession>A0A9K3LB51</accession>
<keyword evidence="2" id="KW-0812">Transmembrane</keyword>
<evidence type="ECO:0000313" key="4">
    <source>
        <dbReference type="Proteomes" id="UP000693970"/>
    </source>
</evidence>
<feature type="compositionally biased region" description="Basic and acidic residues" evidence="1">
    <location>
        <begin position="84"/>
        <end position="98"/>
    </location>
</feature>
<evidence type="ECO:0000256" key="2">
    <source>
        <dbReference type="SAM" id="Phobius"/>
    </source>
</evidence>
<reference evidence="3" key="2">
    <citation type="submission" date="2021-04" db="EMBL/GenBank/DDBJ databases">
        <authorList>
            <person name="Podell S."/>
        </authorList>
    </citation>
    <scope>NUCLEOTIDE SEQUENCE</scope>
    <source>
        <strain evidence="3">Hildebrandi</strain>
    </source>
</reference>
<comment type="caution">
    <text evidence="3">The sequence shown here is derived from an EMBL/GenBank/DDBJ whole genome shotgun (WGS) entry which is preliminary data.</text>
</comment>
<feature type="region of interest" description="Disordered" evidence="1">
    <location>
        <begin position="56"/>
        <end position="98"/>
    </location>
</feature>
<evidence type="ECO:0000256" key="1">
    <source>
        <dbReference type="SAM" id="MobiDB-lite"/>
    </source>
</evidence>
<dbReference type="EMBL" id="JAGRRH010000014">
    <property type="protein sequence ID" value="KAG7358957.1"/>
    <property type="molecule type" value="Genomic_DNA"/>
</dbReference>
<dbReference type="OrthoDB" id="47423at2759"/>
<evidence type="ECO:0008006" key="5">
    <source>
        <dbReference type="Google" id="ProtNLM"/>
    </source>
</evidence>
<keyword evidence="2" id="KW-0472">Membrane</keyword>
<dbReference type="Proteomes" id="UP000693970">
    <property type="component" value="Unassembled WGS sequence"/>
</dbReference>